<keyword evidence="4 6" id="KW-1133">Transmembrane helix</keyword>
<comment type="subcellular location">
    <subcellularLocation>
        <location evidence="1">Membrane</location>
        <topology evidence="1">Multi-pass membrane protein</topology>
    </subcellularLocation>
</comment>
<dbReference type="InterPro" id="IPR024989">
    <property type="entry name" value="MFS_assoc_dom"/>
</dbReference>
<evidence type="ECO:0000313" key="9">
    <source>
        <dbReference type="Proteomes" id="UP000826195"/>
    </source>
</evidence>
<feature type="transmembrane region" description="Helical" evidence="6">
    <location>
        <begin position="44"/>
        <end position="62"/>
    </location>
</feature>
<feature type="transmembrane region" description="Helical" evidence="6">
    <location>
        <begin position="332"/>
        <end position="351"/>
    </location>
</feature>
<gene>
    <name evidence="8" type="ORF">KQX54_014712</name>
</gene>
<evidence type="ECO:0000256" key="5">
    <source>
        <dbReference type="ARBA" id="ARBA00023136"/>
    </source>
</evidence>
<feature type="transmembrane region" description="Helical" evidence="6">
    <location>
        <begin position="475"/>
        <end position="492"/>
    </location>
</feature>
<evidence type="ECO:0000313" key="8">
    <source>
        <dbReference type="EMBL" id="KAH0558167.1"/>
    </source>
</evidence>
<sequence length="555" mass="61959">MSGDDKFKINFKQLLPIKAHYFFFMGAMGPILPYLSVYGKQLGISPVVMGSVTGTLPVLYLLSKPLFGFLVDYFRNQRKLIFICFLIMGSLSLVLLYFLPFPAGEFHKYLNKTIDITHSKCNIEPCLNNQTRGKNYQNRAISYHADLTCLNKCQQEKILNVSAVLVSDAGELLPVCFDNVDFNKTCHNNHTAVECNMKCLINNIDIVEEYLYYSARFWGFVILMALGSICFNVANSISDAVCFDVLGEGGSMGYGRQRVWGSIGWGITALLAGYAIDLVSEDEHYKSYTPAFILVIVFTSFDIISCTKLQLPIMTRSDNIAKDVWKLLKLPTIYIFLIFAIIAGIIDSFLIDFRFWYIEDLAKQTDFLSQIKLIEGLVVAAQTLGGEVLVFSLSGKILKKFGYGYTMTFCFVCYSIRLLLISLSPNPWWIVLIELFMQGPSYALCYTIIVGFASVVAPPGTSATVQGIVAGMDDGFGFALGSFIGGILYKMIGGAMTLRLFSLLSILTAISYLLLYVTILKDRMPKTKNESIKDNIKWKSPQDAAEDCDTSDINS</sequence>
<evidence type="ECO:0000256" key="6">
    <source>
        <dbReference type="SAM" id="Phobius"/>
    </source>
</evidence>
<reference evidence="8 9" key="1">
    <citation type="journal article" date="2021" name="J. Hered.">
        <title>A chromosome-level genome assembly of the parasitoid wasp, Cotesia glomerata (Hymenoptera: Braconidae).</title>
        <authorList>
            <person name="Pinto B.J."/>
            <person name="Weis J.J."/>
            <person name="Gamble T."/>
            <person name="Ode P.J."/>
            <person name="Paul R."/>
            <person name="Zaspel J.M."/>
        </authorList>
    </citation>
    <scope>NUCLEOTIDE SEQUENCE [LARGE SCALE GENOMIC DNA]</scope>
    <source>
        <strain evidence="8">CgM1</strain>
    </source>
</reference>
<dbReference type="PROSITE" id="PS50850">
    <property type="entry name" value="MFS"/>
    <property type="match status" value="1"/>
</dbReference>
<dbReference type="EMBL" id="JAHXZJ010000747">
    <property type="protein sequence ID" value="KAH0558167.1"/>
    <property type="molecule type" value="Genomic_DNA"/>
</dbReference>
<dbReference type="InterPro" id="IPR051717">
    <property type="entry name" value="MFS_MFSD6"/>
</dbReference>
<dbReference type="PANTHER" id="PTHR16172">
    <property type="entry name" value="MAJOR FACILITATOR SUPERFAMILY DOMAIN-CONTAINING PROTEIN 6-LIKE"/>
    <property type="match status" value="1"/>
</dbReference>
<dbReference type="InterPro" id="IPR036259">
    <property type="entry name" value="MFS_trans_sf"/>
</dbReference>
<feature type="transmembrane region" description="Helical" evidence="6">
    <location>
        <begin position="259"/>
        <end position="276"/>
    </location>
</feature>
<protein>
    <recommendedName>
        <fullName evidence="7">Major facilitator superfamily (MFS) profile domain-containing protein</fullName>
    </recommendedName>
</protein>
<dbReference type="Gene3D" id="1.20.1250.20">
    <property type="entry name" value="MFS general substrate transporter like domains"/>
    <property type="match status" value="3"/>
</dbReference>
<keyword evidence="3 6" id="KW-0812">Transmembrane</keyword>
<dbReference type="SUPFAM" id="SSF103473">
    <property type="entry name" value="MFS general substrate transporter"/>
    <property type="match status" value="1"/>
</dbReference>
<feature type="transmembrane region" description="Helical" evidence="6">
    <location>
        <begin position="80"/>
        <end position="99"/>
    </location>
</feature>
<dbReference type="CDD" id="cd17335">
    <property type="entry name" value="MFS_MFSD6"/>
    <property type="match status" value="1"/>
</dbReference>
<feature type="transmembrane region" description="Helical" evidence="6">
    <location>
        <begin position="288"/>
        <end position="311"/>
    </location>
</feature>
<feature type="transmembrane region" description="Helical" evidence="6">
    <location>
        <begin position="441"/>
        <end position="463"/>
    </location>
</feature>
<dbReference type="Proteomes" id="UP000826195">
    <property type="component" value="Unassembled WGS sequence"/>
</dbReference>
<organism evidence="8 9">
    <name type="scientific">Cotesia glomerata</name>
    <name type="common">Lepidopteran parasitic wasp</name>
    <name type="synonym">Apanteles glomeratus</name>
    <dbReference type="NCBI Taxonomy" id="32391"/>
    <lineage>
        <taxon>Eukaryota</taxon>
        <taxon>Metazoa</taxon>
        <taxon>Ecdysozoa</taxon>
        <taxon>Arthropoda</taxon>
        <taxon>Hexapoda</taxon>
        <taxon>Insecta</taxon>
        <taxon>Pterygota</taxon>
        <taxon>Neoptera</taxon>
        <taxon>Endopterygota</taxon>
        <taxon>Hymenoptera</taxon>
        <taxon>Apocrita</taxon>
        <taxon>Ichneumonoidea</taxon>
        <taxon>Braconidae</taxon>
        <taxon>Microgastrinae</taxon>
        <taxon>Cotesia</taxon>
    </lineage>
</organism>
<keyword evidence="5 6" id="KW-0472">Membrane</keyword>
<feature type="transmembrane region" description="Helical" evidence="6">
    <location>
        <begin position="21"/>
        <end position="38"/>
    </location>
</feature>
<dbReference type="Pfam" id="PF12832">
    <property type="entry name" value="MFS_1_like"/>
    <property type="match status" value="1"/>
</dbReference>
<dbReference type="AlphaFoldDB" id="A0AAV7IVP1"/>
<dbReference type="GO" id="GO:0022857">
    <property type="term" value="F:transmembrane transporter activity"/>
    <property type="evidence" value="ECO:0007669"/>
    <property type="project" value="InterPro"/>
</dbReference>
<name>A0AAV7IVP1_COTGL</name>
<evidence type="ECO:0000256" key="3">
    <source>
        <dbReference type="ARBA" id="ARBA00022692"/>
    </source>
</evidence>
<feature type="domain" description="Major facilitator superfamily (MFS) profile" evidence="7">
    <location>
        <begin position="333"/>
        <end position="555"/>
    </location>
</feature>
<comment type="caution">
    <text evidence="8">The sequence shown here is derived from an EMBL/GenBank/DDBJ whole genome shotgun (WGS) entry which is preliminary data.</text>
</comment>
<comment type="similarity">
    <text evidence="2">Belongs to the major facilitator superfamily. MFSD6 family.</text>
</comment>
<feature type="transmembrane region" description="Helical" evidence="6">
    <location>
        <begin position="371"/>
        <end position="391"/>
    </location>
</feature>
<proteinExistence type="inferred from homology"/>
<dbReference type="InterPro" id="IPR020846">
    <property type="entry name" value="MFS_dom"/>
</dbReference>
<evidence type="ECO:0000259" key="7">
    <source>
        <dbReference type="PROSITE" id="PS50850"/>
    </source>
</evidence>
<evidence type="ECO:0000256" key="1">
    <source>
        <dbReference type="ARBA" id="ARBA00004141"/>
    </source>
</evidence>
<feature type="transmembrane region" description="Helical" evidence="6">
    <location>
        <begin position="498"/>
        <end position="519"/>
    </location>
</feature>
<keyword evidence="9" id="KW-1185">Reference proteome</keyword>
<feature type="transmembrane region" description="Helical" evidence="6">
    <location>
        <begin position="217"/>
        <end position="238"/>
    </location>
</feature>
<evidence type="ECO:0000256" key="4">
    <source>
        <dbReference type="ARBA" id="ARBA00022989"/>
    </source>
</evidence>
<dbReference type="PANTHER" id="PTHR16172:SF37">
    <property type="entry name" value="RE36877P"/>
    <property type="match status" value="1"/>
</dbReference>
<dbReference type="GO" id="GO:0016020">
    <property type="term" value="C:membrane"/>
    <property type="evidence" value="ECO:0007669"/>
    <property type="project" value="UniProtKB-SubCell"/>
</dbReference>
<evidence type="ECO:0000256" key="2">
    <source>
        <dbReference type="ARBA" id="ARBA00005241"/>
    </source>
</evidence>
<accession>A0AAV7IVP1</accession>